<comment type="catalytic activity">
    <reaction evidence="1 7">
        <text>Hydrolysis of (1-&gt;4)-beta-linkages between N-acetylmuramic acid and N-acetyl-D-glucosamine residues in a peptidoglycan and between N-acetyl-D-glucosamine residues in chitodextrins.</text>
        <dbReference type="EC" id="3.2.1.17"/>
    </reaction>
</comment>
<evidence type="ECO:0000256" key="4">
    <source>
        <dbReference type="ARBA" id="ARBA00022801"/>
    </source>
</evidence>
<keyword evidence="6 7" id="KW-0326">Glycosidase</keyword>
<dbReference type="InterPro" id="IPR034690">
    <property type="entry name" value="Endolysin_T4_type"/>
</dbReference>
<dbReference type="InterPro" id="IPR023347">
    <property type="entry name" value="Lysozyme_dom_sf"/>
</dbReference>
<keyword evidence="2 7" id="KW-0929">Antimicrobial</keyword>
<dbReference type="SUPFAM" id="SSF53955">
    <property type="entry name" value="Lysozyme-like"/>
    <property type="match status" value="1"/>
</dbReference>
<evidence type="ECO:0000256" key="1">
    <source>
        <dbReference type="ARBA" id="ARBA00000632"/>
    </source>
</evidence>
<keyword evidence="5" id="KW-1035">Host cytoplasm</keyword>
<sequence length="154" mass="17155">MQISETGLRLTKSFEGLRLRAYQDSTGVWTIGYGSTTNVKPRQVITQQQADERLRVDMATAEHAVNIGVRVVLTQNQFDALLDFAFNEGIGSFLHSTLRELVNEGKFAEAALEFSKWTKAGGKVLEGLVKRRAAEAALFTSPVKQEQNEHTHHP</sequence>
<proteinExistence type="inferred from homology"/>
<evidence type="ECO:0000256" key="2">
    <source>
        <dbReference type="ARBA" id="ARBA00022529"/>
    </source>
</evidence>
<dbReference type="EC" id="3.2.1.17" evidence="7"/>
<keyword evidence="9" id="KW-1185">Reference proteome</keyword>
<dbReference type="InterPro" id="IPR023346">
    <property type="entry name" value="Lysozyme-like_dom_sf"/>
</dbReference>
<dbReference type="InterPro" id="IPR051018">
    <property type="entry name" value="Bacteriophage_GH24"/>
</dbReference>
<evidence type="ECO:0000256" key="6">
    <source>
        <dbReference type="ARBA" id="ARBA00023295"/>
    </source>
</evidence>
<keyword evidence="3 7" id="KW-0081">Bacteriolytic enzyme</keyword>
<reference evidence="9" key="1">
    <citation type="journal article" date="2019" name="Int. J. Syst. Evol. Microbiol.">
        <title>The Global Catalogue of Microorganisms (GCM) 10K type strain sequencing project: providing services to taxonomists for standard genome sequencing and annotation.</title>
        <authorList>
            <consortium name="The Broad Institute Genomics Platform"/>
            <consortium name="The Broad Institute Genome Sequencing Center for Infectious Disease"/>
            <person name="Wu L."/>
            <person name="Ma J."/>
        </authorList>
    </citation>
    <scope>NUCLEOTIDE SEQUENCE [LARGE SCALE GENOMIC DNA]</scope>
    <source>
        <strain evidence="9">CGMCC 1.16026</strain>
    </source>
</reference>
<dbReference type="Proteomes" id="UP001596391">
    <property type="component" value="Unassembled WGS sequence"/>
</dbReference>
<dbReference type="InterPro" id="IPR033907">
    <property type="entry name" value="Endolysin_autolysin"/>
</dbReference>
<dbReference type="InterPro" id="IPR002196">
    <property type="entry name" value="Glyco_hydro_24"/>
</dbReference>
<evidence type="ECO:0000256" key="3">
    <source>
        <dbReference type="ARBA" id="ARBA00022638"/>
    </source>
</evidence>
<dbReference type="EMBL" id="JBHSWI010000001">
    <property type="protein sequence ID" value="MFC6644450.1"/>
    <property type="molecule type" value="Genomic_DNA"/>
</dbReference>
<gene>
    <name evidence="8" type="ORF">ACFQBQ_02365</name>
</gene>
<dbReference type="PANTHER" id="PTHR38107">
    <property type="match status" value="1"/>
</dbReference>
<keyword evidence="4 7" id="KW-0378">Hydrolase</keyword>
<evidence type="ECO:0000313" key="8">
    <source>
        <dbReference type="EMBL" id="MFC6644450.1"/>
    </source>
</evidence>
<accession>A0ABW1Z7R2</accession>
<dbReference type="RefSeq" id="WP_263372387.1">
    <property type="nucleotide sequence ID" value="NZ_JAGSYD010000005.1"/>
</dbReference>
<dbReference type="Gene3D" id="1.10.530.40">
    <property type="match status" value="1"/>
</dbReference>
<dbReference type="HAMAP" id="MF_04110">
    <property type="entry name" value="ENDOLYSIN_T4"/>
    <property type="match status" value="1"/>
</dbReference>
<evidence type="ECO:0000256" key="5">
    <source>
        <dbReference type="ARBA" id="ARBA00023200"/>
    </source>
</evidence>
<evidence type="ECO:0000256" key="7">
    <source>
        <dbReference type="RuleBase" id="RU003788"/>
    </source>
</evidence>
<organism evidence="8 9">
    <name type="scientific">Granulicella cerasi</name>
    <dbReference type="NCBI Taxonomy" id="741063"/>
    <lineage>
        <taxon>Bacteria</taxon>
        <taxon>Pseudomonadati</taxon>
        <taxon>Acidobacteriota</taxon>
        <taxon>Terriglobia</taxon>
        <taxon>Terriglobales</taxon>
        <taxon>Acidobacteriaceae</taxon>
        <taxon>Granulicella</taxon>
    </lineage>
</organism>
<dbReference type="PANTHER" id="PTHR38107:SF3">
    <property type="entry name" value="LYSOZYME RRRD-RELATED"/>
    <property type="match status" value="1"/>
</dbReference>
<comment type="caution">
    <text evidence="8">The sequence shown here is derived from an EMBL/GenBank/DDBJ whole genome shotgun (WGS) entry which is preliminary data.</text>
</comment>
<comment type="similarity">
    <text evidence="7">Belongs to the glycosyl hydrolase 24 family.</text>
</comment>
<dbReference type="Pfam" id="PF00959">
    <property type="entry name" value="Phage_lysozyme"/>
    <property type="match status" value="1"/>
</dbReference>
<name>A0ABW1Z7R2_9BACT</name>
<dbReference type="CDD" id="cd00737">
    <property type="entry name" value="lyz_endolysin_autolysin"/>
    <property type="match status" value="1"/>
</dbReference>
<evidence type="ECO:0000313" key="9">
    <source>
        <dbReference type="Proteomes" id="UP001596391"/>
    </source>
</evidence>
<protein>
    <recommendedName>
        <fullName evidence="7">Lysozyme</fullName>
        <ecNumber evidence="7">3.2.1.17</ecNumber>
    </recommendedName>
</protein>